<dbReference type="AlphaFoldDB" id="A0AA35T6N0"/>
<keyword evidence="5" id="KW-1133">Transmembrane helix</keyword>
<evidence type="ECO:0000256" key="8">
    <source>
        <dbReference type="SAM" id="SignalP"/>
    </source>
</evidence>
<dbReference type="SUPFAM" id="SSF49464">
    <property type="entry name" value="Carboxypeptidase regulatory domain-like"/>
    <property type="match status" value="1"/>
</dbReference>
<evidence type="ECO:0000259" key="9">
    <source>
        <dbReference type="Pfam" id="PF22898"/>
    </source>
</evidence>
<feature type="domain" description="NOMO-like ninth beta-sandwich" evidence="10">
    <location>
        <begin position="749"/>
        <end position="820"/>
    </location>
</feature>
<keyword evidence="3 8" id="KW-0732">Signal</keyword>
<dbReference type="InterPro" id="IPR055074">
    <property type="entry name" value="NOMO1-3_2nd"/>
</dbReference>
<evidence type="ECO:0000256" key="3">
    <source>
        <dbReference type="ARBA" id="ARBA00022729"/>
    </source>
</evidence>
<evidence type="ECO:0000259" key="12">
    <source>
        <dbReference type="Pfam" id="PF23141"/>
    </source>
</evidence>
<dbReference type="InterPro" id="IPR013784">
    <property type="entry name" value="Carb-bd-like_fold"/>
</dbReference>
<evidence type="ECO:0000259" key="15">
    <source>
        <dbReference type="Pfam" id="PF23194"/>
    </source>
</evidence>
<feature type="compositionally biased region" description="Low complexity" evidence="7">
    <location>
        <begin position="519"/>
        <end position="530"/>
    </location>
</feature>
<comment type="subcellular location">
    <subcellularLocation>
        <location evidence="1">Endoplasmic reticulum membrane</location>
        <topology evidence="1">Single-pass type I membrane protein</topology>
    </subcellularLocation>
</comment>
<keyword evidence="4" id="KW-0256">Endoplasmic reticulum</keyword>
<evidence type="ECO:0000259" key="11">
    <source>
        <dbReference type="Pfam" id="PF22904"/>
    </source>
</evidence>
<evidence type="ECO:0000259" key="10">
    <source>
        <dbReference type="Pfam" id="PF22902"/>
    </source>
</evidence>
<name>A0AA35T6N0_GEOBA</name>
<organism evidence="16 17">
    <name type="scientific">Geodia barretti</name>
    <name type="common">Barrett's horny sponge</name>
    <dbReference type="NCBI Taxonomy" id="519541"/>
    <lineage>
        <taxon>Eukaryota</taxon>
        <taxon>Metazoa</taxon>
        <taxon>Porifera</taxon>
        <taxon>Demospongiae</taxon>
        <taxon>Heteroscleromorpha</taxon>
        <taxon>Tetractinellida</taxon>
        <taxon>Astrophorina</taxon>
        <taxon>Geodiidae</taxon>
        <taxon>Geodia</taxon>
    </lineage>
</organism>
<dbReference type="GO" id="GO:0005789">
    <property type="term" value="C:endoplasmic reticulum membrane"/>
    <property type="evidence" value="ECO:0007669"/>
    <property type="project" value="UniProtKB-SubCell"/>
</dbReference>
<feature type="domain" description="NOMO second beta-sandwich" evidence="11">
    <location>
        <begin position="118"/>
        <end position="202"/>
    </location>
</feature>
<dbReference type="Pfam" id="PF22904">
    <property type="entry name" value="NOMO1-like_2nd"/>
    <property type="match status" value="1"/>
</dbReference>
<dbReference type="Proteomes" id="UP001174909">
    <property type="component" value="Unassembled WGS sequence"/>
</dbReference>
<dbReference type="Pfam" id="PF23193">
    <property type="entry name" value="NOMO_3rd"/>
    <property type="match status" value="1"/>
</dbReference>
<dbReference type="Pfam" id="PF13620">
    <property type="entry name" value="CarboxypepD_reg"/>
    <property type="match status" value="2"/>
</dbReference>
<dbReference type="SUPFAM" id="SSF49452">
    <property type="entry name" value="Starch-binding domain-like"/>
    <property type="match status" value="2"/>
</dbReference>
<keyword evidence="6" id="KW-0472">Membrane</keyword>
<dbReference type="Pfam" id="PF23192">
    <property type="entry name" value="NOMO_12th"/>
    <property type="match status" value="1"/>
</dbReference>
<evidence type="ECO:0000259" key="13">
    <source>
        <dbReference type="Pfam" id="PF23192"/>
    </source>
</evidence>
<evidence type="ECO:0000256" key="6">
    <source>
        <dbReference type="ARBA" id="ARBA00023136"/>
    </source>
</evidence>
<dbReference type="GO" id="GO:0030246">
    <property type="term" value="F:carbohydrate binding"/>
    <property type="evidence" value="ECO:0007669"/>
    <property type="project" value="InterPro"/>
</dbReference>
<dbReference type="InterPro" id="IPR056189">
    <property type="entry name" value="NOMO_3rd"/>
</dbReference>
<feature type="domain" description="NOMO C-terminal transthyretin-like" evidence="13">
    <location>
        <begin position="1010"/>
        <end position="1080"/>
    </location>
</feature>
<evidence type="ECO:0000256" key="2">
    <source>
        <dbReference type="ARBA" id="ARBA00022692"/>
    </source>
</evidence>
<feature type="signal peptide" evidence="8">
    <location>
        <begin position="1"/>
        <end position="22"/>
    </location>
</feature>
<evidence type="ECO:0000256" key="4">
    <source>
        <dbReference type="ARBA" id="ARBA00022824"/>
    </source>
</evidence>
<dbReference type="Gene3D" id="2.60.40.1120">
    <property type="entry name" value="Carboxypeptidase-like, regulatory domain"/>
    <property type="match status" value="3"/>
</dbReference>
<keyword evidence="17" id="KW-1185">Reference proteome</keyword>
<feature type="domain" description="NOMO seventh transthyretin-like" evidence="12">
    <location>
        <begin position="584"/>
        <end position="649"/>
    </location>
</feature>
<feature type="region of interest" description="Disordered" evidence="7">
    <location>
        <begin position="508"/>
        <end position="530"/>
    </location>
</feature>
<dbReference type="InterPro" id="IPR008969">
    <property type="entry name" value="CarboxyPept-like_regulatory"/>
</dbReference>
<dbReference type="InterPro" id="IPR056191">
    <property type="entry name" value="NOMO_12th"/>
</dbReference>
<feature type="domain" description="NOMO third transthyretin-like" evidence="14">
    <location>
        <begin position="213"/>
        <end position="309"/>
    </location>
</feature>
<keyword evidence="2" id="KW-0812">Transmembrane</keyword>
<evidence type="ECO:0000313" key="17">
    <source>
        <dbReference type="Proteomes" id="UP001174909"/>
    </source>
</evidence>
<dbReference type="Pfam" id="PF23141">
    <property type="entry name" value="Ig_NOMO"/>
    <property type="match status" value="1"/>
</dbReference>
<evidence type="ECO:0000256" key="7">
    <source>
        <dbReference type="SAM" id="MobiDB-lite"/>
    </source>
</evidence>
<proteinExistence type="predicted"/>
<accession>A0AA35T6N0</accession>
<sequence>MQIRVLLTSFFLCVSVCLFCTAQDDLVGCGGFVRSDYLSNFSRIKVNLYTKSGAVKYRSECAPNNGYFLIPLYDKGEYVLKVEPPEGWTFEPSEVALTVDGKTDLCSRGVDINFNHIGFSIYGQVYSTGCDSGPSGVTVSVTGPDGHSSQTETVEEGRFTVPGLAPGVYSIAASHPLWKMGQDVVKVEVEGDSASVPSGLTVLGYDVTGHVQSAGTPVAGVQLLLYSDSQTELDCPAPPSSPSPVTSDLDQPRCVTLSQDDGVFSFPALPPGRYTLVPHYRHEQIVFDVHPPRLGFSVANDSLYLQPSFEVQGFTVSGRVLFSQQGGGVGGAQVFVNGYLAATTDEEGSYTLSNITSGSYHLLVEAEGLEFQEVVATITPTEPYLPDLTPLRFQVCGHVTLTVAPSSAEVSGGRRVEVVAREGEVRVSVSADEDGRFCAMLRPGQYAFTPDVRPAEQEWGLAFVPPTKDFIVTTSPSPSSSLSFTQFTASLSGTLSCLEWCPPSGVPVTMSQGGRRETASATPSSSSGPGVASFSFSSLLPGSVSVSLDYPLWCWEAETITVEINPDLVPSVNFVQTGYAMLYTTSHDVTVLVGKENDTGVEYSLEKGSGRKCLAAPGLYTVTPKSCHRFQMQYGFDTSFPAPLVLTAVAHTVTATVLSPSPSADITLLVRSLGLGEKERVVSASSEVIELLQEDSTKYLFTFHILAKPHDELDVVPQSSSLLFIPSHREFLVSQVCPEKVPLFEGSQGVTLSGHVGPPPLGGVAITVTLGDDGEEIHTATDSQGLYRVGPIHGGKSYTVSAALSGYTFQPLPGDPLSFTSLRLGHINIQVLEEESGSPLSPVLLSLSGSHGFRSNNFTKPDGTLEYRDLVPGEYFLKPLLREFEFTPSSTSLTLGQGSVEDVTYTGQRVAFGCAGRVTSLNGHPLEGAVVMLAGSGGSECTVTEEATTGDDGQYLFRGLPPTCDYVVSVRDGGPNDIAHTLPSSRHIKLESKDLVDVYFAAVFAIRDIYISGNVLTDPKHFSTLQVQVYSESRMESPLTTAGVNSIGFFDLTPLPNRSEDYYIILDTNLPSHFYQFTRPRGESAWQSRLPHYPHLQCSGHQVQ</sequence>
<feature type="domain" description="NOMO fifth transthyretin-like" evidence="15">
    <location>
        <begin position="394"/>
        <end position="476"/>
    </location>
</feature>
<feature type="chain" id="PRO_5041293445" evidence="8">
    <location>
        <begin position="23"/>
        <end position="1104"/>
    </location>
</feature>
<dbReference type="InterPro" id="IPR051417">
    <property type="entry name" value="SDr/BOS_complex"/>
</dbReference>
<gene>
    <name evidence="16" type="ORF">GBAR_LOCUS23571</name>
</gene>
<dbReference type="InterPro" id="IPR056319">
    <property type="entry name" value="NOMO_7th"/>
</dbReference>
<dbReference type="SUPFAM" id="SSF49478">
    <property type="entry name" value="Cna protein B-type domain"/>
    <property type="match status" value="2"/>
</dbReference>
<dbReference type="Pfam" id="PF22902">
    <property type="entry name" value="NOMO1-like_9th"/>
    <property type="match status" value="1"/>
</dbReference>
<dbReference type="InterPro" id="IPR056190">
    <property type="entry name" value="NOMO_5th"/>
</dbReference>
<evidence type="ECO:0000256" key="1">
    <source>
        <dbReference type="ARBA" id="ARBA00004115"/>
    </source>
</evidence>
<evidence type="ECO:0000259" key="14">
    <source>
        <dbReference type="Pfam" id="PF23193"/>
    </source>
</evidence>
<dbReference type="Pfam" id="PF22898">
    <property type="entry name" value="NOMO1-like_1st"/>
    <property type="match status" value="1"/>
</dbReference>
<feature type="domain" description="NOMO-like N-terminal beta-sandwich" evidence="9">
    <location>
        <begin position="30"/>
        <end position="114"/>
    </location>
</feature>
<dbReference type="InterPro" id="IPR055075">
    <property type="entry name" value="NOMO-like_N"/>
</dbReference>
<evidence type="ECO:0000313" key="16">
    <source>
        <dbReference type="EMBL" id="CAI8042448.1"/>
    </source>
</evidence>
<dbReference type="Pfam" id="PF23194">
    <property type="entry name" value="NOMO_5th"/>
    <property type="match status" value="1"/>
</dbReference>
<dbReference type="PANTHER" id="PTHR23303:SF14">
    <property type="entry name" value="BOS COMPLEX SUBUNIT NOMO1-RELATED"/>
    <property type="match status" value="1"/>
</dbReference>
<evidence type="ECO:0000256" key="5">
    <source>
        <dbReference type="ARBA" id="ARBA00022989"/>
    </source>
</evidence>
<dbReference type="PANTHER" id="PTHR23303">
    <property type="entry name" value="CARBOXYPEPTIDASE REGULATORY REGION-CONTAINING"/>
    <property type="match status" value="1"/>
</dbReference>
<comment type="caution">
    <text evidence="16">The sequence shown here is derived from an EMBL/GenBank/DDBJ whole genome shotgun (WGS) entry which is preliminary data.</text>
</comment>
<dbReference type="EMBL" id="CASHTH010003267">
    <property type="protein sequence ID" value="CAI8042448.1"/>
    <property type="molecule type" value="Genomic_DNA"/>
</dbReference>
<dbReference type="InterPro" id="IPR055073">
    <property type="entry name" value="NOMO1-like_9th"/>
</dbReference>
<protein>
    <submittedName>
        <fullName evidence="16">Nodal modulator 1</fullName>
    </submittedName>
</protein>
<reference evidence="16" key="1">
    <citation type="submission" date="2023-03" db="EMBL/GenBank/DDBJ databases">
        <authorList>
            <person name="Steffen K."/>
            <person name="Cardenas P."/>
        </authorList>
    </citation>
    <scope>NUCLEOTIDE SEQUENCE</scope>
</reference>